<reference evidence="1 2" key="1">
    <citation type="journal article" date="2019" name="Int. J. Syst. Evol. Microbiol.">
        <title>The Global Catalogue of Microorganisms (GCM) 10K type strain sequencing project: providing services to taxonomists for standard genome sequencing and annotation.</title>
        <authorList>
            <consortium name="The Broad Institute Genomics Platform"/>
            <consortium name="The Broad Institute Genome Sequencing Center for Infectious Disease"/>
            <person name="Wu L."/>
            <person name="Ma J."/>
        </authorList>
    </citation>
    <scope>NUCLEOTIDE SEQUENCE [LARGE SCALE GENOMIC DNA]</scope>
    <source>
        <strain evidence="1 2">JCM 6921</strain>
    </source>
</reference>
<gene>
    <name evidence="1" type="ORF">GCM10010420_35350</name>
</gene>
<name>A0ABN3IJ78_9ACTN</name>
<dbReference type="Proteomes" id="UP001500058">
    <property type="component" value="Unassembled WGS sequence"/>
</dbReference>
<accession>A0ABN3IJ78</accession>
<comment type="caution">
    <text evidence="1">The sequence shown here is derived from an EMBL/GenBank/DDBJ whole genome shotgun (WGS) entry which is preliminary data.</text>
</comment>
<sequence>MAAMVWLLIPLITGMCAVAWAVHAQRPRRGDLWQDSARHRRLHDAFSRPLPGGGPVRTP</sequence>
<protein>
    <recommendedName>
        <fullName evidence="3">Secreted protein</fullName>
    </recommendedName>
</protein>
<dbReference type="EMBL" id="BAAATJ010000016">
    <property type="protein sequence ID" value="GAA2404674.1"/>
    <property type="molecule type" value="Genomic_DNA"/>
</dbReference>
<evidence type="ECO:0008006" key="3">
    <source>
        <dbReference type="Google" id="ProtNLM"/>
    </source>
</evidence>
<evidence type="ECO:0000313" key="1">
    <source>
        <dbReference type="EMBL" id="GAA2404674.1"/>
    </source>
</evidence>
<proteinExistence type="predicted"/>
<keyword evidence="2" id="KW-1185">Reference proteome</keyword>
<dbReference type="RefSeq" id="WP_344632018.1">
    <property type="nucleotide sequence ID" value="NZ_BAAATJ010000016.1"/>
</dbReference>
<evidence type="ECO:0000313" key="2">
    <source>
        <dbReference type="Proteomes" id="UP001500058"/>
    </source>
</evidence>
<organism evidence="1 2">
    <name type="scientific">Streptomyces glaucosporus</name>
    <dbReference type="NCBI Taxonomy" id="284044"/>
    <lineage>
        <taxon>Bacteria</taxon>
        <taxon>Bacillati</taxon>
        <taxon>Actinomycetota</taxon>
        <taxon>Actinomycetes</taxon>
        <taxon>Kitasatosporales</taxon>
        <taxon>Streptomycetaceae</taxon>
        <taxon>Streptomyces</taxon>
    </lineage>
</organism>